<feature type="binding site" evidence="8">
    <location>
        <position position="111"/>
    </location>
    <ligand>
        <name>S-adenosyl-L-methionine</name>
        <dbReference type="ChEBI" id="CHEBI:59789"/>
    </ligand>
</feature>
<keyword evidence="11" id="KW-1185">Reference proteome</keyword>
<dbReference type="InterPro" id="IPR024924">
    <property type="entry name" value="7-CO-7-deazaguanine_synth-like"/>
</dbReference>
<keyword evidence="3 8" id="KW-0479">Metal-binding</keyword>
<dbReference type="Pfam" id="PF04055">
    <property type="entry name" value="Radical_SAM"/>
    <property type="match status" value="1"/>
</dbReference>
<feature type="binding site" evidence="8">
    <location>
        <position position="60"/>
    </location>
    <ligand>
        <name>[4Fe-4S] cluster</name>
        <dbReference type="ChEBI" id="CHEBI:49883"/>
        <note>4Fe-4S-S-AdoMet</note>
    </ligand>
</feature>
<dbReference type="GO" id="GO:1904047">
    <property type="term" value="F:S-adenosyl-L-methionine binding"/>
    <property type="evidence" value="ECO:0007669"/>
    <property type="project" value="UniProtKB-UniRule"/>
</dbReference>
<evidence type="ECO:0000256" key="2">
    <source>
        <dbReference type="ARBA" id="ARBA00022691"/>
    </source>
</evidence>
<dbReference type="InterPro" id="IPR013785">
    <property type="entry name" value="Aldolase_TIM"/>
</dbReference>
<dbReference type="PANTHER" id="PTHR42836">
    <property type="entry name" value="7-CARBOXY-7-DEAZAGUANINE SYNTHASE"/>
    <property type="match status" value="1"/>
</dbReference>
<dbReference type="GO" id="GO:0008616">
    <property type="term" value="P:tRNA queuosine(34) biosynthetic process"/>
    <property type="evidence" value="ECO:0007669"/>
    <property type="project" value="UniProtKB-UniRule"/>
</dbReference>
<gene>
    <name evidence="8" type="primary">queE</name>
    <name evidence="10" type="ORF">SAMN05444380_12540</name>
</gene>
<evidence type="ECO:0000313" key="11">
    <source>
        <dbReference type="Proteomes" id="UP000181976"/>
    </source>
</evidence>
<dbReference type="CDD" id="cd01335">
    <property type="entry name" value="Radical_SAM"/>
    <property type="match status" value="1"/>
</dbReference>
<dbReference type="GO" id="GO:0051539">
    <property type="term" value="F:4 iron, 4 sulfur cluster binding"/>
    <property type="evidence" value="ECO:0007669"/>
    <property type="project" value="UniProtKB-UniRule"/>
</dbReference>
<comment type="caution">
    <text evidence="8">Lacks conserved residue(s) required for the propagation of feature annotation.</text>
</comment>
<feature type="binding site" evidence="8">
    <location>
        <begin position="37"/>
        <end position="39"/>
    </location>
    <ligand>
        <name>substrate</name>
    </ligand>
</feature>
<comment type="pathway">
    <text evidence="8">Purine metabolism; 7-cyano-7-deazaguanine biosynthesis.</text>
</comment>
<dbReference type="eggNOG" id="COG0602">
    <property type="taxonomic scope" value="Bacteria"/>
</dbReference>
<dbReference type="EC" id="4.3.99.3" evidence="8"/>
<keyword evidence="2 8" id="KW-0949">S-adenosyl-L-methionine</keyword>
<feature type="binding site" evidence="8">
    <location>
        <position position="56"/>
    </location>
    <ligand>
        <name>[4Fe-4S] cluster</name>
        <dbReference type="ChEBI" id="CHEBI:49883"/>
        <note>4Fe-4S-S-AdoMet</note>
    </ligand>
</feature>
<dbReference type="InParanoid" id="A0A1I2F0Y2"/>
<feature type="binding site" evidence="8">
    <location>
        <position position="52"/>
    </location>
    <ligand>
        <name>substrate</name>
    </ligand>
</feature>
<feature type="binding site" evidence="8">
    <location>
        <position position="74"/>
    </location>
    <ligand>
        <name>Mg(2+)</name>
        <dbReference type="ChEBI" id="CHEBI:18420"/>
    </ligand>
</feature>
<dbReference type="EMBL" id="FONA01000025">
    <property type="protein sequence ID" value="SFE98171.1"/>
    <property type="molecule type" value="Genomic_DNA"/>
</dbReference>
<evidence type="ECO:0000256" key="4">
    <source>
        <dbReference type="ARBA" id="ARBA00022842"/>
    </source>
</evidence>
<accession>A0A1I2F0Y2</accession>
<keyword evidence="8" id="KW-0671">Queuosine biosynthesis</keyword>
<comment type="function">
    <text evidence="8">Catalyzes the complex heterocyclic radical-mediated conversion of 6-carboxy-5,6,7,8-tetrahydropterin (CPH4) to 7-carboxy-7-deazaguanine (CDG), a step common to the biosynthetic pathways of all 7-deazapurine-containing compounds.</text>
</comment>
<keyword evidence="7 8" id="KW-0456">Lyase</keyword>
<dbReference type="OrthoDB" id="9792276at2"/>
<dbReference type="InterPro" id="IPR058240">
    <property type="entry name" value="rSAM_sf"/>
</dbReference>
<feature type="binding site" evidence="8">
    <location>
        <begin position="158"/>
        <end position="160"/>
    </location>
    <ligand>
        <name>S-adenosyl-L-methionine</name>
        <dbReference type="ChEBI" id="CHEBI:59789"/>
    </ligand>
</feature>
<dbReference type="SUPFAM" id="SSF102114">
    <property type="entry name" value="Radical SAM enzymes"/>
    <property type="match status" value="1"/>
</dbReference>
<evidence type="ECO:0000256" key="1">
    <source>
        <dbReference type="ARBA" id="ARBA00022485"/>
    </source>
</evidence>
<dbReference type="RefSeq" id="WP_010528443.1">
    <property type="nucleotide sequence ID" value="NZ_AFSL01000084.1"/>
</dbReference>
<dbReference type="GO" id="GO:0000287">
    <property type="term" value="F:magnesium ion binding"/>
    <property type="evidence" value="ECO:0007669"/>
    <property type="project" value="UniProtKB-UniRule"/>
</dbReference>
<keyword evidence="4 8" id="KW-0460">Magnesium</keyword>
<proteinExistence type="inferred from homology"/>
<feature type="binding site" evidence="8">
    <location>
        <position position="109"/>
    </location>
    <ligand>
        <name>substrate</name>
    </ligand>
</feature>
<evidence type="ECO:0000256" key="3">
    <source>
        <dbReference type="ARBA" id="ARBA00022723"/>
    </source>
</evidence>
<dbReference type="UniPathway" id="UPA00391"/>
<dbReference type="Gene3D" id="3.20.20.70">
    <property type="entry name" value="Aldolase class I"/>
    <property type="match status" value="1"/>
</dbReference>
<name>A0A1I2F0Y2_9BACT</name>
<dbReference type="HAMAP" id="MF_00917">
    <property type="entry name" value="QueE"/>
    <property type="match status" value="1"/>
</dbReference>
<comment type="cofactor">
    <cofactor evidence="8">
        <name>[4Fe-4S] cluster</name>
        <dbReference type="ChEBI" id="CHEBI:49883"/>
    </cofactor>
    <text evidence="8">Binds 1 [4Fe-4S] cluster. The cluster is coordinated with 3 cysteines and an exchangeable S-adenosyl-L-methionine.</text>
</comment>
<comment type="cofactor">
    <cofactor evidence="8">
        <name>Mg(2+)</name>
        <dbReference type="ChEBI" id="CHEBI:18420"/>
    </cofactor>
</comment>
<comment type="catalytic activity">
    <reaction evidence="8">
        <text>6-carboxy-5,6,7,8-tetrahydropterin + H(+) = 7-carboxy-7-carbaguanine + NH4(+)</text>
        <dbReference type="Rhea" id="RHEA:27974"/>
        <dbReference type="ChEBI" id="CHEBI:15378"/>
        <dbReference type="ChEBI" id="CHEBI:28938"/>
        <dbReference type="ChEBI" id="CHEBI:61032"/>
        <dbReference type="ChEBI" id="CHEBI:61036"/>
        <dbReference type="EC" id="4.3.99.3"/>
    </reaction>
</comment>
<sequence length="285" mass="31801">MSYLALANEGVFPITKDKDGQSQSELPATGFSFPGTIQGEGKLAGVPSLFIRLSGCNLRCIWSMPDGSFCRCDTPYASFAPERTFSMAIDDVVALVQQNLGAMKHVVITGGEPFLQHKALADLCLELKKIPQLHLSVETNGTLFSREVAQHIDLFSISPKLSNSNPTDEKITFYGLKPSGPLSYHAQRRKNLPVLQKFIDFSRENNKDFQLKFVIGNHNDYLEINKEYLSELKNWNADDILLMPLGATMEELKKTSKMVLEMAIQNGWRYAPRVHIELFGSIAGV</sequence>
<dbReference type="InterPro" id="IPR007197">
    <property type="entry name" value="rSAM"/>
</dbReference>
<dbReference type="AlphaFoldDB" id="A0A1I2F0Y2"/>
<dbReference type="PANTHER" id="PTHR42836:SF1">
    <property type="entry name" value="7-CARBOXY-7-DEAZAGUANINE SYNTHASE"/>
    <property type="match status" value="1"/>
</dbReference>
<evidence type="ECO:0000256" key="6">
    <source>
        <dbReference type="ARBA" id="ARBA00023014"/>
    </source>
</evidence>
<keyword evidence="5 8" id="KW-0408">Iron</keyword>
<dbReference type="Proteomes" id="UP000181976">
    <property type="component" value="Unassembled WGS sequence"/>
</dbReference>
<dbReference type="GO" id="GO:0016840">
    <property type="term" value="F:carbon-nitrogen lyase activity"/>
    <property type="evidence" value="ECO:0007669"/>
    <property type="project" value="UniProtKB-UniRule"/>
</dbReference>
<dbReference type="STRING" id="385682.SAMN05444380_12540"/>
<evidence type="ECO:0000259" key="9">
    <source>
        <dbReference type="PROSITE" id="PS51918"/>
    </source>
</evidence>
<protein>
    <recommendedName>
        <fullName evidence="8">7-carboxy-7-deazaguanine synthase</fullName>
        <shortName evidence="8">CDG synthase</shortName>
        <ecNumber evidence="8">4.3.99.3</ecNumber>
    </recommendedName>
    <alternativeName>
        <fullName evidence="8">Queuosine biosynthesis protein QueE</fullName>
    </alternativeName>
</protein>
<reference evidence="10 11" key="1">
    <citation type="submission" date="2016-10" db="EMBL/GenBank/DDBJ databases">
        <authorList>
            <person name="de Groot N.N."/>
        </authorList>
    </citation>
    <scope>NUCLEOTIDE SEQUENCE [LARGE SCALE GENOMIC DNA]</scope>
    <source>
        <strain evidence="10 11">DSM 19012</strain>
    </source>
</reference>
<keyword evidence="1 8" id="KW-0004">4Fe-4S</keyword>
<evidence type="ECO:0000256" key="5">
    <source>
        <dbReference type="ARBA" id="ARBA00023004"/>
    </source>
</evidence>
<dbReference type="FunCoup" id="A0A1I2F0Y2">
    <property type="interactions" value="110"/>
</dbReference>
<keyword evidence="6 8" id="KW-0411">Iron-sulfur</keyword>
<organism evidence="10 11">
    <name type="scientific">Thermophagus xiamenensis</name>
    <dbReference type="NCBI Taxonomy" id="385682"/>
    <lineage>
        <taxon>Bacteria</taxon>
        <taxon>Pseudomonadati</taxon>
        <taxon>Bacteroidota</taxon>
        <taxon>Bacteroidia</taxon>
        <taxon>Marinilabiliales</taxon>
        <taxon>Marinilabiliaceae</taxon>
        <taxon>Thermophagus</taxon>
    </lineage>
</organism>
<evidence type="ECO:0000256" key="7">
    <source>
        <dbReference type="ARBA" id="ARBA00023239"/>
    </source>
</evidence>
<evidence type="ECO:0000313" key="10">
    <source>
        <dbReference type="EMBL" id="SFE98171.1"/>
    </source>
</evidence>
<dbReference type="PROSITE" id="PS51918">
    <property type="entry name" value="RADICAL_SAM"/>
    <property type="match status" value="1"/>
</dbReference>
<comment type="subunit">
    <text evidence="8">Homodimer.</text>
</comment>
<comment type="similarity">
    <text evidence="8">Belongs to the radical SAM superfamily. 7-carboxy-7-deazaguanine synthase family.</text>
</comment>
<feature type="binding site" evidence="8">
    <location>
        <position position="72"/>
    </location>
    <ligand>
        <name>[4Fe-4S] cluster</name>
        <dbReference type="ChEBI" id="CHEBI:49883"/>
        <note>4Fe-4S-S-AdoMet</note>
    </ligand>
</feature>
<evidence type="ECO:0000256" key="8">
    <source>
        <dbReference type="HAMAP-Rule" id="MF_00917"/>
    </source>
</evidence>
<feature type="domain" description="Radical SAM core" evidence="9">
    <location>
        <begin position="43"/>
        <end position="281"/>
    </location>
</feature>
<comment type="cofactor">
    <cofactor evidence="8">
        <name>S-adenosyl-L-methionine</name>
        <dbReference type="ChEBI" id="CHEBI:59789"/>
    </cofactor>
    <text evidence="8">Binds 1 S-adenosyl-L-methionine per subunit.</text>
</comment>